<name>A0AAX6HTE4_IRIPA</name>
<feature type="region of interest" description="Disordered" evidence="1">
    <location>
        <begin position="1"/>
        <end position="63"/>
    </location>
</feature>
<sequence>MIGGDRRLSSDVQPTSTTIDGGATFSRWLNDDNDGEAPPLRRRLPNLSGTPPILRPRDLSSGDDGFLISFSATFVSTSSAR</sequence>
<gene>
    <name evidence="2" type="ORF">M6B38_116905</name>
</gene>
<evidence type="ECO:0000256" key="1">
    <source>
        <dbReference type="SAM" id="MobiDB-lite"/>
    </source>
</evidence>
<proteinExistence type="predicted"/>
<reference evidence="2" key="2">
    <citation type="submission" date="2023-04" db="EMBL/GenBank/DDBJ databases">
        <authorList>
            <person name="Bruccoleri R.E."/>
            <person name="Oakeley E.J."/>
            <person name="Faust A.-M."/>
            <person name="Dessus-Babus S."/>
            <person name="Altorfer M."/>
            <person name="Burckhardt D."/>
            <person name="Oertli M."/>
            <person name="Naumann U."/>
            <person name="Petersen F."/>
            <person name="Wong J."/>
        </authorList>
    </citation>
    <scope>NUCLEOTIDE SEQUENCE</scope>
    <source>
        <strain evidence="2">GSM-AAB239-AS_SAM_17_03QT</strain>
        <tissue evidence="2">Leaf</tissue>
    </source>
</reference>
<comment type="caution">
    <text evidence="2">The sequence shown here is derived from an EMBL/GenBank/DDBJ whole genome shotgun (WGS) entry which is preliminary data.</text>
</comment>
<organism evidence="2 3">
    <name type="scientific">Iris pallida</name>
    <name type="common">Sweet iris</name>
    <dbReference type="NCBI Taxonomy" id="29817"/>
    <lineage>
        <taxon>Eukaryota</taxon>
        <taxon>Viridiplantae</taxon>
        <taxon>Streptophyta</taxon>
        <taxon>Embryophyta</taxon>
        <taxon>Tracheophyta</taxon>
        <taxon>Spermatophyta</taxon>
        <taxon>Magnoliopsida</taxon>
        <taxon>Liliopsida</taxon>
        <taxon>Asparagales</taxon>
        <taxon>Iridaceae</taxon>
        <taxon>Iridoideae</taxon>
        <taxon>Irideae</taxon>
        <taxon>Iris</taxon>
    </lineage>
</organism>
<evidence type="ECO:0000313" key="2">
    <source>
        <dbReference type="EMBL" id="KAJ6843764.1"/>
    </source>
</evidence>
<reference evidence="2" key="1">
    <citation type="journal article" date="2023" name="GigaByte">
        <title>Genome assembly of the bearded iris, Iris pallida Lam.</title>
        <authorList>
            <person name="Bruccoleri R.E."/>
            <person name="Oakeley E.J."/>
            <person name="Faust A.M.E."/>
            <person name="Altorfer M."/>
            <person name="Dessus-Babus S."/>
            <person name="Burckhardt D."/>
            <person name="Oertli M."/>
            <person name="Naumann U."/>
            <person name="Petersen F."/>
            <person name="Wong J."/>
        </authorList>
    </citation>
    <scope>NUCLEOTIDE SEQUENCE</scope>
    <source>
        <strain evidence="2">GSM-AAB239-AS_SAM_17_03QT</strain>
    </source>
</reference>
<keyword evidence="3" id="KW-1185">Reference proteome</keyword>
<dbReference type="AlphaFoldDB" id="A0AAX6HTE4"/>
<feature type="compositionally biased region" description="Polar residues" evidence="1">
    <location>
        <begin position="10"/>
        <end position="19"/>
    </location>
</feature>
<dbReference type="EMBL" id="JANAVB010006997">
    <property type="protein sequence ID" value="KAJ6843764.1"/>
    <property type="molecule type" value="Genomic_DNA"/>
</dbReference>
<protein>
    <submittedName>
        <fullName evidence="2">Uncharacterized protein</fullName>
    </submittedName>
</protein>
<evidence type="ECO:0000313" key="3">
    <source>
        <dbReference type="Proteomes" id="UP001140949"/>
    </source>
</evidence>
<dbReference type="Proteomes" id="UP001140949">
    <property type="component" value="Unassembled WGS sequence"/>
</dbReference>
<accession>A0AAX6HTE4</accession>